<feature type="domain" description="C2H2-type" evidence="1">
    <location>
        <begin position="114"/>
        <end position="144"/>
    </location>
</feature>
<evidence type="ECO:0000259" key="1">
    <source>
        <dbReference type="PROSITE" id="PS50157"/>
    </source>
</evidence>
<dbReference type="PROSITE" id="PS50157">
    <property type="entry name" value="ZINC_FINGER_C2H2_2"/>
    <property type="match status" value="1"/>
</dbReference>
<sequence>MQATGVPTSFVVEFVIVTHEGHALETQIYDRLKQYRIEDKRKFFKIAKDVLREILTNEMNLMLTCMSDHDDSEKNGKFECDYCHKNYGTRNGKWYHEKKCKHKPLIIEWPKKAFACAHCGKGYDARNSLWYHEQKCAQKVTTEPTSSLSIMCEMESTPIKCIKKLNNTAVVASAAVASAAVASATASAVASADFNMMRIVEQLMEQNKTLQTQLIELSKERNTVINNNTTNQQFNLQVFLNTECKDAIKLSDFVKSLNITLEDLEFTKTNGIIEGVSSIIANNLRGMDVHKRPIHCTDAKRETMYVKTDEWVKDDDCANIKKFIYLTSCYQIKRIQDWIDAHPGWETQEKLHTEYLSLCKELYKNIENDDHAHKKILKGFIKNVQIDKHK</sequence>
<dbReference type="Gene3D" id="3.30.160.60">
    <property type="entry name" value="Classic Zinc Finger"/>
    <property type="match status" value="1"/>
</dbReference>
<dbReference type="InterPro" id="IPR013087">
    <property type="entry name" value="Znf_C2H2_type"/>
</dbReference>
<accession>A0A6C0M1J2</accession>
<dbReference type="EMBL" id="MN740637">
    <property type="protein sequence ID" value="QHU36403.1"/>
    <property type="molecule type" value="Genomic_DNA"/>
</dbReference>
<name>A0A6C0M1J2_9ZZZZ</name>
<protein>
    <recommendedName>
        <fullName evidence="1">C2H2-type domain-containing protein</fullName>
    </recommendedName>
</protein>
<evidence type="ECO:0000313" key="2">
    <source>
        <dbReference type="EMBL" id="QHU36403.1"/>
    </source>
</evidence>
<dbReference type="Pfam" id="PF13455">
    <property type="entry name" value="MUG113"/>
    <property type="match status" value="1"/>
</dbReference>
<reference evidence="2" key="1">
    <citation type="journal article" date="2020" name="Nature">
        <title>Giant virus diversity and host interactions through global metagenomics.</title>
        <authorList>
            <person name="Schulz F."/>
            <person name="Roux S."/>
            <person name="Paez-Espino D."/>
            <person name="Jungbluth S."/>
            <person name="Walsh D.A."/>
            <person name="Denef V.J."/>
            <person name="McMahon K.D."/>
            <person name="Konstantinidis K.T."/>
            <person name="Eloe-Fadrosh E.A."/>
            <person name="Kyrpides N.C."/>
            <person name="Woyke T."/>
        </authorList>
    </citation>
    <scope>NUCLEOTIDE SEQUENCE</scope>
    <source>
        <strain evidence="2">GVMAG-S-1035124-57</strain>
    </source>
</reference>
<organism evidence="2">
    <name type="scientific">viral metagenome</name>
    <dbReference type="NCBI Taxonomy" id="1070528"/>
    <lineage>
        <taxon>unclassified sequences</taxon>
        <taxon>metagenomes</taxon>
        <taxon>organismal metagenomes</taxon>
    </lineage>
</organism>
<dbReference type="AlphaFoldDB" id="A0A6C0M1J2"/>
<proteinExistence type="predicted"/>